<dbReference type="PROSITE" id="PS51019">
    <property type="entry name" value="REELIN"/>
    <property type="match status" value="1"/>
</dbReference>
<keyword evidence="4" id="KW-0812">Transmembrane</keyword>
<keyword evidence="3" id="KW-0408">Iron</keyword>
<dbReference type="SUPFAM" id="SSF55856">
    <property type="entry name" value="Cytochrome b5-like heme/steroid binding domain"/>
    <property type="match status" value="1"/>
</dbReference>
<dbReference type="OrthoDB" id="260519at2759"/>
<dbReference type="EMBL" id="LJIJ01000023">
    <property type="protein sequence ID" value="ODN05398.1"/>
    <property type="molecule type" value="Genomic_DNA"/>
</dbReference>
<dbReference type="InterPro" id="IPR053100">
    <property type="entry name" value="Cytochrome_b5-related"/>
</dbReference>
<feature type="domain" description="Reelin" evidence="6">
    <location>
        <begin position="441"/>
        <end position="590"/>
    </location>
</feature>
<feature type="domain" description="Cytochrome b5 heme-binding" evidence="5">
    <location>
        <begin position="37"/>
        <end position="107"/>
    </location>
</feature>
<feature type="transmembrane region" description="Helical" evidence="4">
    <location>
        <begin position="247"/>
        <end position="266"/>
    </location>
</feature>
<feature type="transmembrane region" description="Helical" evidence="4">
    <location>
        <begin position="171"/>
        <end position="189"/>
    </location>
</feature>
<evidence type="ECO:0000256" key="1">
    <source>
        <dbReference type="ARBA" id="ARBA00022617"/>
    </source>
</evidence>
<dbReference type="InterPro" id="IPR001199">
    <property type="entry name" value="Cyt_B5-like_heme/steroid-bd"/>
</dbReference>
<organism evidence="7 8">
    <name type="scientific">Orchesella cincta</name>
    <name type="common">Springtail</name>
    <name type="synonym">Podura cincta</name>
    <dbReference type="NCBI Taxonomy" id="48709"/>
    <lineage>
        <taxon>Eukaryota</taxon>
        <taxon>Metazoa</taxon>
        <taxon>Ecdysozoa</taxon>
        <taxon>Arthropoda</taxon>
        <taxon>Hexapoda</taxon>
        <taxon>Collembola</taxon>
        <taxon>Entomobryomorpha</taxon>
        <taxon>Entomobryoidea</taxon>
        <taxon>Orchesellidae</taxon>
        <taxon>Orchesellinae</taxon>
        <taxon>Orchesella</taxon>
    </lineage>
</organism>
<feature type="transmembrane region" description="Helical" evidence="4">
    <location>
        <begin position="144"/>
        <end position="165"/>
    </location>
</feature>
<keyword evidence="8" id="KW-1185">Reference proteome</keyword>
<dbReference type="Proteomes" id="UP000094527">
    <property type="component" value="Unassembled WGS sequence"/>
</dbReference>
<dbReference type="AlphaFoldDB" id="A0A1D2NJE3"/>
<dbReference type="Gene3D" id="2.60.40.4060">
    <property type="entry name" value="Reeler domain"/>
    <property type="match status" value="1"/>
</dbReference>
<dbReference type="GO" id="GO:0006629">
    <property type="term" value="P:lipid metabolic process"/>
    <property type="evidence" value="ECO:0007669"/>
    <property type="project" value="InterPro"/>
</dbReference>
<dbReference type="PANTHER" id="PTHR16740:SF1">
    <property type="entry name" value="CYTOCHROME B5-RELATED PROTEIN-RELATED"/>
    <property type="match status" value="1"/>
</dbReference>
<dbReference type="Gene3D" id="3.10.120.10">
    <property type="entry name" value="Cytochrome b5-like heme/steroid binding domain"/>
    <property type="match status" value="1"/>
</dbReference>
<dbReference type="STRING" id="48709.A0A1D2NJE3"/>
<keyword evidence="1" id="KW-0349">Heme</keyword>
<evidence type="ECO:0000313" key="8">
    <source>
        <dbReference type="Proteomes" id="UP000094527"/>
    </source>
</evidence>
<accession>A0A1D2NJE3</accession>
<sequence>MISMAPKDKPASSYPGIWKYPTNRDVPFRMAEDWLAAKRKDDDIEKLWRVYDKLYNFEPFIPNHPGGADWLIMTRGTDITEAFESSHTVNVEQVEMMLTKFYVKDASHPRISPYTFKSDGFYKTLKRRIQPILKKVGTGPTKTVLLMQDSLVVTFLVLSVIGALYNSTVSSVLAGIVLGLCTIAAHNFFHLRENWRKYIFDLSFLSSYEWRITHFFSHHLYTNTLMDIELTLFPTYQFLPNRPKSWFQRYFSIVYSHVIYAVGFWVDIIKRVIHIATGQKSLRPENLIVLIELAVFLCISDTLQNGLKTWALIHTVSSYTLLTIGATASHHHPEVFHDGDEPLADPDFGIGQLDATRDRAENFFNNLFVTLVTFGHHPLHHLFPTICHSKLHYLTPVFQQTVREFKLDYPGIPQVELYFALHKQLARTEILKPVIILSVDNVRSFSVSVPPVKSVCKSMHPGHDKYKPQTIDSPFSVSTDISEVAGGSVVEVLLQGSGNKTFKGYYLQARDSNDAPIGMFNSNTLAKVHSCGGIRANAAHHANSEEKNRITVSWMAPKRYSGDITFTATFVENYVQFWTHVKAPTVKVNS</sequence>
<keyword evidence="2" id="KW-0479">Metal-binding</keyword>
<protein>
    <submittedName>
        <fullName evidence="7">Cytochrome b5-related protein</fullName>
    </submittedName>
</protein>
<dbReference type="InterPro" id="IPR018506">
    <property type="entry name" value="Cyt_B5_heme-BS"/>
</dbReference>
<dbReference type="InterPro" id="IPR042307">
    <property type="entry name" value="Reeler_sf"/>
</dbReference>
<keyword evidence="4" id="KW-1133">Transmembrane helix</keyword>
<reference evidence="7 8" key="1">
    <citation type="journal article" date="2016" name="Genome Biol. Evol.">
        <title>Gene Family Evolution Reflects Adaptation to Soil Environmental Stressors in the Genome of the Collembolan Orchesella cincta.</title>
        <authorList>
            <person name="Faddeeva-Vakhrusheva A."/>
            <person name="Derks M.F."/>
            <person name="Anvar S.Y."/>
            <person name="Agamennone V."/>
            <person name="Suring W."/>
            <person name="Smit S."/>
            <person name="van Straalen N.M."/>
            <person name="Roelofs D."/>
        </authorList>
    </citation>
    <scope>NUCLEOTIDE SEQUENCE [LARGE SCALE GENOMIC DNA]</scope>
    <source>
        <tissue evidence="7">Mixed pool</tissue>
    </source>
</reference>
<dbReference type="OMA" id="HNYFHRA"/>
<comment type="caution">
    <text evidence="7">The sequence shown here is derived from an EMBL/GenBank/DDBJ whole genome shotgun (WGS) entry which is preliminary data.</text>
</comment>
<proteinExistence type="predicted"/>
<evidence type="ECO:0000259" key="6">
    <source>
        <dbReference type="PROSITE" id="PS51019"/>
    </source>
</evidence>
<name>A0A1D2NJE3_ORCCI</name>
<keyword evidence="4" id="KW-0472">Membrane</keyword>
<evidence type="ECO:0000256" key="4">
    <source>
        <dbReference type="SAM" id="Phobius"/>
    </source>
</evidence>
<evidence type="ECO:0000259" key="5">
    <source>
        <dbReference type="PROSITE" id="PS50255"/>
    </source>
</evidence>
<dbReference type="GO" id="GO:0020037">
    <property type="term" value="F:heme binding"/>
    <property type="evidence" value="ECO:0007669"/>
    <property type="project" value="InterPro"/>
</dbReference>
<dbReference type="SMART" id="SM01117">
    <property type="entry name" value="Cyt-b5"/>
    <property type="match status" value="1"/>
</dbReference>
<dbReference type="InterPro" id="IPR002861">
    <property type="entry name" value="Reeler_dom"/>
</dbReference>
<evidence type="ECO:0000313" key="7">
    <source>
        <dbReference type="EMBL" id="ODN05398.1"/>
    </source>
</evidence>
<dbReference type="Pfam" id="PF00173">
    <property type="entry name" value="Cyt-b5"/>
    <property type="match status" value="1"/>
</dbReference>
<dbReference type="PROSITE" id="PS00191">
    <property type="entry name" value="CYTOCHROME_B5_1"/>
    <property type="match status" value="1"/>
</dbReference>
<evidence type="ECO:0000256" key="3">
    <source>
        <dbReference type="ARBA" id="ARBA00023004"/>
    </source>
</evidence>
<dbReference type="InterPro" id="IPR005804">
    <property type="entry name" value="FA_desaturase_dom"/>
</dbReference>
<dbReference type="PANTHER" id="PTHR16740">
    <property type="entry name" value="CYTOCHROME B5-RELATED PROTEIN-RELATED"/>
    <property type="match status" value="1"/>
</dbReference>
<dbReference type="PROSITE" id="PS50255">
    <property type="entry name" value="CYTOCHROME_B5_2"/>
    <property type="match status" value="1"/>
</dbReference>
<dbReference type="Pfam" id="PF02014">
    <property type="entry name" value="Reeler"/>
    <property type="match status" value="1"/>
</dbReference>
<dbReference type="InterPro" id="IPR036400">
    <property type="entry name" value="Cyt_B5-like_heme/steroid_sf"/>
</dbReference>
<gene>
    <name evidence="7" type="ORF">Ocin01_01270</name>
</gene>
<dbReference type="GO" id="GO:0046872">
    <property type="term" value="F:metal ion binding"/>
    <property type="evidence" value="ECO:0007669"/>
    <property type="project" value="UniProtKB-KW"/>
</dbReference>
<dbReference type="Pfam" id="PF00487">
    <property type="entry name" value="FA_desaturase"/>
    <property type="match status" value="1"/>
</dbReference>
<dbReference type="CDD" id="cd08544">
    <property type="entry name" value="Reeler"/>
    <property type="match status" value="1"/>
</dbReference>
<evidence type="ECO:0000256" key="2">
    <source>
        <dbReference type="ARBA" id="ARBA00022723"/>
    </source>
</evidence>